<dbReference type="VEuPathDB" id="VectorBase:ASIS005723"/>
<evidence type="ECO:0000313" key="10">
    <source>
        <dbReference type="Proteomes" id="UP000030765"/>
    </source>
</evidence>
<feature type="domain" description="Synapsin pre-ATP-grasp" evidence="6">
    <location>
        <begin position="244"/>
        <end position="342"/>
    </location>
</feature>
<dbReference type="PANTHER" id="PTHR10841">
    <property type="entry name" value="SYNAPSIN"/>
    <property type="match status" value="1"/>
</dbReference>
<evidence type="ECO:0000256" key="1">
    <source>
        <dbReference type="ARBA" id="ARBA00008243"/>
    </source>
</evidence>
<dbReference type="OrthoDB" id="10249572at2759"/>
<dbReference type="SUPFAM" id="SSF52440">
    <property type="entry name" value="PreATP-grasp domain"/>
    <property type="match status" value="1"/>
</dbReference>
<keyword evidence="3" id="KW-0770">Synapse</keyword>
<dbReference type="FunFam" id="3.40.50.20:FF:000008">
    <property type="entry name" value="Synapsin III"/>
    <property type="match status" value="1"/>
</dbReference>
<feature type="compositionally biased region" description="Pro residues" evidence="5">
    <location>
        <begin position="170"/>
        <end position="181"/>
    </location>
</feature>
<feature type="region of interest" description="Disordered" evidence="5">
    <location>
        <begin position="1028"/>
        <end position="1128"/>
    </location>
</feature>
<feature type="compositionally biased region" description="Low complexity" evidence="5">
    <location>
        <begin position="633"/>
        <end position="665"/>
    </location>
</feature>
<dbReference type="Pfam" id="PF02078">
    <property type="entry name" value="Synapsin"/>
    <property type="match status" value="1"/>
</dbReference>
<feature type="region of interest" description="Disordered" evidence="5">
    <location>
        <begin position="828"/>
        <end position="986"/>
    </location>
</feature>
<feature type="compositionally biased region" description="Polar residues" evidence="5">
    <location>
        <begin position="858"/>
        <end position="878"/>
    </location>
</feature>
<dbReference type="InterPro" id="IPR020898">
    <property type="entry name" value="Synapsin_ATP-bd_dom"/>
</dbReference>
<dbReference type="Gene3D" id="3.30.470.20">
    <property type="entry name" value="ATP-grasp fold, B domain"/>
    <property type="match status" value="1"/>
</dbReference>
<evidence type="ECO:0000256" key="4">
    <source>
        <dbReference type="ARBA" id="ARBA00034103"/>
    </source>
</evidence>
<feature type="domain" description="Synapsin ATP-binding" evidence="7">
    <location>
        <begin position="344"/>
        <end position="542"/>
    </location>
</feature>
<dbReference type="EMBL" id="KE525323">
    <property type="protein sequence ID" value="KFB46884.1"/>
    <property type="molecule type" value="Genomic_DNA"/>
</dbReference>
<dbReference type="PANTHER" id="PTHR10841:SF17">
    <property type="entry name" value="SYNAPSIN"/>
    <property type="match status" value="1"/>
</dbReference>
<dbReference type="Gene3D" id="3.30.1490.20">
    <property type="entry name" value="ATP-grasp fold, A domain"/>
    <property type="match status" value="1"/>
</dbReference>
<feature type="compositionally biased region" description="Low complexity" evidence="5">
    <location>
        <begin position="1041"/>
        <end position="1062"/>
    </location>
</feature>
<evidence type="ECO:0000259" key="7">
    <source>
        <dbReference type="Pfam" id="PF02750"/>
    </source>
</evidence>
<dbReference type="GO" id="GO:0030672">
    <property type="term" value="C:synaptic vesicle membrane"/>
    <property type="evidence" value="ECO:0007669"/>
    <property type="project" value="TreeGrafter"/>
</dbReference>
<dbReference type="OMA" id="RGEFRQR"/>
<dbReference type="EMBL" id="ATLV01021821">
    <property type="status" value="NOT_ANNOTATED_CDS"/>
    <property type="molecule type" value="Genomic_DNA"/>
</dbReference>
<evidence type="ECO:0000256" key="2">
    <source>
        <dbReference type="ARBA" id="ARBA00022553"/>
    </source>
</evidence>
<dbReference type="InterPro" id="IPR016185">
    <property type="entry name" value="PreATP-grasp_dom_sf"/>
</dbReference>
<evidence type="ECO:0000313" key="9">
    <source>
        <dbReference type="EnsemblMetazoa" id="ASIC014890-PA"/>
    </source>
</evidence>
<feature type="compositionally biased region" description="Polar residues" evidence="5">
    <location>
        <begin position="1094"/>
        <end position="1110"/>
    </location>
</feature>
<feature type="compositionally biased region" description="Low complexity" evidence="5">
    <location>
        <begin position="555"/>
        <end position="565"/>
    </location>
</feature>
<dbReference type="GO" id="GO:0005524">
    <property type="term" value="F:ATP binding"/>
    <property type="evidence" value="ECO:0007669"/>
    <property type="project" value="InterPro"/>
</dbReference>
<feature type="region of interest" description="Disordered" evidence="5">
    <location>
        <begin position="550"/>
        <end position="668"/>
    </location>
</feature>
<keyword evidence="10" id="KW-1185">Reference proteome</keyword>
<dbReference type="InterPro" id="IPR020897">
    <property type="entry name" value="Synapsin_pre-ATP-grasp_dom"/>
</dbReference>
<dbReference type="SUPFAM" id="SSF56059">
    <property type="entry name" value="Glutathione synthetase ATP-binding domain-like"/>
    <property type="match status" value="1"/>
</dbReference>
<name>A0A084W9J0_ANOSI</name>
<evidence type="ECO:0000259" key="6">
    <source>
        <dbReference type="Pfam" id="PF02078"/>
    </source>
</evidence>
<dbReference type="STRING" id="74873.A0A084W9J0"/>
<feature type="compositionally biased region" description="Basic and acidic residues" evidence="5">
    <location>
        <begin position="970"/>
        <end position="985"/>
    </location>
</feature>
<reference evidence="9" key="2">
    <citation type="submission" date="2020-05" db="UniProtKB">
        <authorList>
            <consortium name="EnsemblMetazoa"/>
        </authorList>
    </citation>
    <scope>IDENTIFICATION</scope>
</reference>
<dbReference type="Proteomes" id="UP000030765">
    <property type="component" value="Unassembled WGS sequence"/>
</dbReference>
<dbReference type="EMBL" id="ATLV01021822">
    <property type="status" value="NOT_ANNOTATED_CDS"/>
    <property type="molecule type" value="Genomic_DNA"/>
</dbReference>
<sequence length="1128" mass="118706">MNFTHQEKGDVHLKVTQLNQIDDCFFRFQGNSVVGPYSAANTATTTTTTALLLIYLRHREQPILKPNRLSFFFHFRNTVPLDWGHRAQDPQAGTLSFASFKSSFTSNVNFLKRRFSSGDLSSECEDVDPKDLPPAARPQPPLQQQPMPGGPPNIPPPPAPGTAGSVSPGGPVPPGSAPPTGGPELSLSFGKGPQRGTSAPSSPAKSRESLLQRVQSLTGAARDQGASIIGAAVSTASRVQPFNRDKCFTLLVVDDQNTDWSKYFRGKRLHSDYDIRVEQAEFREIALTASADSGPMVSFNRGGSKQAKPFRPDFILVRQPPRDGSKDYRSTLLGLKYGGVPSINSLHSLYQFQDKPWVFAHLLQLQRRLGRDGFPLVEQTFFPNPKDMFTWQRFPCVLKAGHCHGGKATAKTRPVCCAAPDSRIGGSYCSLEPYIDAKFDVHIQKIGTNYKAFMRKSISGNWKTNQGSAMLEQIPMTEKYKSWVDEVSELYGGMEVCGVAVIVSKEGKEYIINACDSTFPLMGDTQEEDRRQIADLVVGRMQNVCRPGMMTKAVSRSSISSRGTSPTEDAPPVPIGTRPVPVGGGPPPIPERTTPGVGSIGRHGSFSSQSGEPPEQPSERAPTLNSVGRRDSQASQSSTVSGISSASAARSGVGKGAPPAAGAGPSVVEDAEDTMKNLRKTFAGIFGDIGSVGGGSSIGSVLSTRESSIDSVVMRSSEPPPAGEKSSGEPPGSVRCNGAPGQQFGSAAGPPTSGSVHRVNVSSLDGTNMGSGATATGAVAAPPPAVSTTTAVAGQILSSSVEPKRPAYDPTLSERINPFDKDKIVAGRSVADGGAPGGTTTSSKIQPIGLTHDDTDRYTIQQGIREQPSLTTGRFQAPSTGGGLGAATVTTTTTSSVTTNNNTSYSSSTSPSTTAATGTSTLPFSTSASSSSSAFSVGISSSSSGYSSASSTGHSTPASTTAASAASASADHKKQEFGRTKRASSDAEIIFGDRASDFYSKRFDRTGSRGEFRQRTESLTDAELIFGTSAVTGPPTPPVSASPYSASGPPSSAGATAGSHTSRFGSYGSRDSTSFSSTTSDSDFIYGKKDPNVLTKSMSVASDRTATSSRPWARTAHRDDDDDDYDLK</sequence>
<feature type="compositionally biased region" description="Low complexity" evidence="5">
    <location>
        <begin position="770"/>
        <end position="794"/>
    </location>
</feature>
<organism evidence="9 10">
    <name type="scientific">Anopheles sinensis</name>
    <name type="common">Mosquito</name>
    <dbReference type="NCBI Taxonomy" id="74873"/>
    <lineage>
        <taxon>Eukaryota</taxon>
        <taxon>Metazoa</taxon>
        <taxon>Ecdysozoa</taxon>
        <taxon>Arthropoda</taxon>
        <taxon>Hexapoda</taxon>
        <taxon>Insecta</taxon>
        <taxon>Pterygota</taxon>
        <taxon>Neoptera</taxon>
        <taxon>Endopterygota</taxon>
        <taxon>Diptera</taxon>
        <taxon>Nematocera</taxon>
        <taxon>Culicoidea</taxon>
        <taxon>Culicidae</taxon>
        <taxon>Anophelinae</taxon>
        <taxon>Anopheles</taxon>
    </lineage>
</organism>
<dbReference type="VEuPathDB" id="VectorBase:ASIC014890"/>
<feature type="compositionally biased region" description="Low complexity" evidence="5">
    <location>
        <begin position="1071"/>
        <end position="1084"/>
    </location>
</feature>
<dbReference type="AlphaFoldDB" id="A0A084W9J0"/>
<accession>A0A084W9J0</accession>
<dbReference type="InterPro" id="IPR001359">
    <property type="entry name" value="Synapsin"/>
</dbReference>
<dbReference type="GO" id="GO:0007269">
    <property type="term" value="P:neurotransmitter secretion"/>
    <property type="evidence" value="ECO:0007669"/>
    <property type="project" value="InterPro"/>
</dbReference>
<feature type="compositionally biased region" description="Polar residues" evidence="5">
    <location>
        <begin position="752"/>
        <end position="768"/>
    </location>
</feature>
<keyword evidence="2" id="KW-0597">Phosphoprotein</keyword>
<feature type="compositionally biased region" description="Polar residues" evidence="5">
    <location>
        <begin position="195"/>
        <end position="204"/>
    </location>
</feature>
<dbReference type="InterPro" id="IPR013815">
    <property type="entry name" value="ATP_grasp_subdomain_1"/>
</dbReference>
<feature type="compositionally biased region" description="Low complexity" evidence="5">
    <location>
        <begin position="604"/>
        <end position="613"/>
    </location>
</feature>
<reference evidence="8 10" key="1">
    <citation type="journal article" date="2014" name="BMC Genomics">
        <title>Genome sequence of Anopheles sinensis provides insight into genetics basis of mosquito competence for malaria parasites.</title>
        <authorList>
            <person name="Zhou D."/>
            <person name="Zhang D."/>
            <person name="Ding G."/>
            <person name="Shi L."/>
            <person name="Hou Q."/>
            <person name="Ye Y."/>
            <person name="Xu Y."/>
            <person name="Zhou H."/>
            <person name="Xiong C."/>
            <person name="Li S."/>
            <person name="Yu J."/>
            <person name="Hong S."/>
            <person name="Yu X."/>
            <person name="Zou P."/>
            <person name="Chen C."/>
            <person name="Chang X."/>
            <person name="Wang W."/>
            <person name="Lv Y."/>
            <person name="Sun Y."/>
            <person name="Ma L."/>
            <person name="Shen B."/>
            <person name="Zhu C."/>
        </authorList>
    </citation>
    <scope>NUCLEOTIDE SEQUENCE [LARGE SCALE GENOMIC DNA]</scope>
</reference>
<evidence type="ECO:0000256" key="5">
    <source>
        <dbReference type="SAM" id="MobiDB-lite"/>
    </source>
</evidence>
<dbReference type="Pfam" id="PF02750">
    <property type="entry name" value="Synapsin_C"/>
    <property type="match status" value="1"/>
</dbReference>
<protein>
    <submittedName>
        <fullName evidence="8">AGAP003318-PB-like protein</fullName>
    </submittedName>
</protein>
<comment type="subcellular location">
    <subcellularLocation>
        <location evidence="4">Synapse</location>
    </subcellularLocation>
</comment>
<feature type="compositionally biased region" description="Pro residues" evidence="5">
    <location>
        <begin position="135"/>
        <end position="160"/>
    </location>
</feature>
<gene>
    <name evidence="8" type="ORF">ZHAS_00014890</name>
</gene>
<dbReference type="EnsemblMetazoa" id="ASIC014890-RA">
    <property type="protein sequence ID" value="ASIC014890-PA"/>
    <property type="gene ID" value="ASIC014890"/>
</dbReference>
<comment type="similarity">
    <text evidence="1">Belongs to the synapsin family.</text>
</comment>
<dbReference type="PRINTS" id="PR01368">
    <property type="entry name" value="SYNAPSIN"/>
</dbReference>
<dbReference type="FunFam" id="3.30.470.20:FF:000059">
    <property type="entry name" value="Synapsin-3"/>
    <property type="match status" value="1"/>
</dbReference>
<feature type="region of interest" description="Disordered" evidence="5">
    <location>
        <begin position="703"/>
        <end position="815"/>
    </location>
</feature>
<evidence type="ECO:0000313" key="8">
    <source>
        <dbReference type="EMBL" id="KFB46884.1"/>
    </source>
</evidence>
<evidence type="ECO:0000256" key="3">
    <source>
        <dbReference type="ARBA" id="ARBA00023018"/>
    </source>
</evidence>
<feature type="compositionally biased region" description="Low complexity" evidence="5">
    <location>
        <begin position="886"/>
        <end position="969"/>
    </location>
</feature>
<proteinExistence type="inferred from homology"/>
<dbReference type="VEuPathDB" id="VectorBase:ASIS013941"/>
<feature type="region of interest" description="Disordered" evidence="5">
    <location>
        <begin position="119"/>
        <end position="208"/>
    </location>
</feature>
<dbReference type="Gene3D" id="3.40.50.20">
    <property type="match status" value="1"/>
</dbReference>